<dbReference type="Pfam" id="PF13358">
    <property type="entry name" value="DDE_3"/>
    <property type="match status" value="1"/>
</dbReference>
<proteinExistence type="evidence at transcript level"/>
<organism evidence="2">
    <name type="scientific">Ixodes ricinus</name>
    <name type="common">Common tick</name>
    <name type="synonym">Acarus ricinus</name>
    <dbReference type="NCBI Taxonomy" id="34613"/>
    <lineage>
        <taxon>Eukaryota</taxon>
        <taxon>Metazoa</taxon>
        <taxon>Ecdysozoa</taxon>
        <taxon>Arthropoda</taxon>
        <taxon>Chelicerata</taxon>
        <taxon>Arachnida</taxon>
        <taxon>Acari</taxon>
        <taxon>Parasitiformes</taxon>
        <taxon>Ixodida</taxon>
        <taxon>Ixodoidea</taxon>
        <taxon>Ixodidae</taxon>
        <taxon>Ixodinae</taxon>
        <taxon>Ixodes</taxon>
    </lineage>
</organism>
<evidence type="ECO:0000259" key="1">
    <source>
        <dbReference type="Pfam" id="PF13358"/>
    </source>
</evidence>
<accession>A0A131XSF0</accession>
<dbReference type="PANTHER" id="PTHR23022:SF134">
    <property type="entry name" value="TRANSPOSABLE ELEMENT TC1 TRANSPOSASE"/>
    <property type="match status" value="1"/>
</dbReference>
<evidence type="ECO:0000313" key="2">
    <source>
        <dbReference type="EMBL" id="JAP70233.1"/>
    </source>
</evidence>
<dbReference type="InterPro" id="IPR036397">
    <property type="entry name" value="RNaseH_sf"/>
</dbReference>
<protein>
    <submittedName>
        <fullName evidence="2">Putative transposable element</fullName>
    </submittedName>
</protein>
<dbReference type="InterPro" id="IPR052338">
    <property type="entry name" value="Transposase_5"/>
</dbReference>
<dbReference type="AlphaFoldDB" id="A0A131XSF0"/>
<dbReference type="PANTHER" id="PTHR23022">
    <property type="entry name" value="TRANSPOSABLE ELEMENT-RELATED"/>
    <property type="match status" value="1"/>
</dbReference>
<dbReference type="InterPro" id="IPR038717">
    <property type="entry name" value="Tc1-like_DDE_dom"/>
</dbReference>
<sequence>MGRMSRETRLRVVRMYEAGHKLDFISCQLGFNLGLVQKILKDHGCKNVSVKTRRNLKDARDMLIVAAVVDEPFTTPETLKKELNLPMKTANICKRLEEHGLVCLQNNFTRELTPREKCDRVSFARRHLSWTESQWEGVVFTSESTLCCTWDRHKSAWRTVHLWNDPVYVHQLKASGYTCINVLAVVTYDGLGPLVRSDECITPEQYVDILDQTLMPYFLEGPFPDRGFLLQHDASLASDEVTRGVEANGIHILRWPPNSEDLNPIQSIWSCMKERTCKLRHDGLSPDELWEIIKKHWDLLAKNKGIVTKLYSSIPDRLRDVIALNGGAL</sequence>
<dbReference type="GO" id="GO:0003676">
    <property type="term" value="F:nucleic acid binding"/>
    <property type="evidence" value="ECO:0007669"/>
    <property type="project" value="InterPro"/>
</dbReference>
<dbReference type="Gene3D" id="3.30.420.10">
    <property type="entry name" value="Ribonuclease H-like superfamily/Ribonuclease H"/>
    <property type="match status" value="1"/>
</dbReference>
<feature type="domain" description="Tc1-like transposase DDE" evidence="1">
    <location>
        <begin position="180"/>
        <end position="278"/>
    </location>
</feature>
<dbReference type="EMBL" id="GEFM01005563">
    <property type="protein sequence ID" value="JAP70233.1"/>
    <property type="molecule type" value="mRNA"/>
</dbReference>
<reference evidence="2" key="1">
    <citation type="submission" date="2016-02" db="EMBL/GenBank/DDBJ databases">
        <title>RNAseq analyses of the midgut from blood- or serum-fed Ixodes ricinus ticks.</title>
        <authorList>
            <person name="Perner J."/>
            <person name="Provaznik J."/>
            <person name="Schrenkova J."/>
            <person name="Urbanova V."/>
            <person name="Ribeiro J.M."/>
            <person name="Kopacek P."/>
        </authorList>
    </citation>
    <scope>NUCLEOTIDE SEQUENCE</scope>
    <source>
        <tissue evidence="2">Gut</tissue>
    </source>
</reference>
<name>A0A131XSF0_IXORI</name>